<dbReference type="Proteomes" id="UP000070412">
    <property type="component" value="Unassembled WGS sequence"/>
</dbReference>
<dbReference type="GO" id="GO:0007264">
    <property type="term" value="P:small GTPase-mediated signal transduction"/>
    <property type="evidence" value="ECO:0007669"/>
    <property type="project" value="InterPro"/>
</dbReference>
<dbReference type="SUPFAM" id="SSF50729">
    <property type="entry name" value="PH domain-like"/>
    <property type="match status" value="1"/>
</dbReference>
<dbReference type="PANTHER" id="PTHR46001:SF3">
    <property type="entry name" value="PROTEIN STILL LIFE, ISOFORM SIF TYPE 1"/>
    <property type="match status" value="1"/>
</dbReference>
<feature type="compositionally biased region" description="Polar residues" evidence="1">
    <location>
        <begin position="259"/>
        <end position="292"/>
    </location>
</feature>
<feature type="region of interest" description="Disordered" evidence="1">
    <location>
        <begin position="149"/>
        <end position="234"/>
    </location>
</feature>
<dbReference type="Pfam" id="PF23014">
    <property type="entry name" value="PH_Tiam1"/>
    <property type="match status" value="1"/>
</dbReference>
<reference evidence="3" key="2">
    <citation type="submission" date="2020-01" db="EMBL/GenBank/DDBJ databases">
        <authorList>
            <person name="Korhonen P.K.K."/>
            <person name="Guangxu M.G."/>
            <person name="Wang T.W."/>
            <person name="Stroehlein A.J.S."/>
            <person name="Young N.D."/>
            <person name="Ang C.-S.A."/>
            <person name="Fernando D.W.F."/>
            <person name="Lu H.L."/>
            <person name="Taylor S.T."/>
            <person name="Ehtesham M.E.M."/>
            <person name="Najaraj S.H.N."/>
            <person name="Harsha G.H.G."/>
            <person name="Madugundu A.M."/>
            <person name="Renuse S.R."/>
            <person name="Holt D.H."/>
            <person name="Pandey A.P."/>
            <person name="Papenfuss A.P."/>
            <person name="Gasser R.B.G."/>
            <person name="Fischer K.F."/>
        </authorList>
    </citation>
    <scope>NUCLEOTIDE SEQUENCE</scope>
    <source>
        <strain evidence="3">SSS_KF_BRIS2020</strain>
    </source>
</reference>
<reference evidence="5" key="1">
    <citation type="journal article" date="2020" name="PLoS Negl. Trop. Dis.">
        <title>High-quality nuclear genome for Sarcoptes scabiei-A critical resource for a neglected parasite.</title>
        <authorList>
            <person name="Korhonen P.K."/>
            <person name="Gasser R.B."/>
            <person name="Ma G."/>
            <person name="Wang T."/>
            <person name="Stroehlein A.J."/>
            <person name="Young N.D."/>
            <person name="Ang C.S."/>
            <person name="Fernando D.D."/>
            <person name="Lu H.C."/>
            <person name="Taylor S."/>
            <person name="Reynolds S.L."/>
            <person name="Mofiz E."/>
            <person name="Najaraj S.H."/>
            <person name="Gowda H."/>
            <person name="Madugundu A."/>
            <person name="Renuse S."/>
            <person name="Holt D."/>
            <person name="Pandey A."/>
            <person name="Papenfuss A.T."/>
            <person name="Fischer K."/>
        </authorList>
    </citation>
    <scope>NUCLEOTIDE SEQUENCE [LARGE SCALE GENOMIC DNA]</scope>
</reference>
<protein>
    <submittedName>
        <fullName evidence="3">Protein still life, isoform SIF type 1</fullName>
    </submittedName>
</protein>
<feature type="domain" description="Tiam1/2 second PH-like" evidence="2">
    <location>
        <begin position="4"/>
        <end position="126"/>
    </location>
</feature>
<feature type="compositionally biased region" description="Polar residues" evidence="1">
    <location>
        <begin position="169"/>
        <end position="186"/>
    </location>
</feature>
<gene>
    <name evidence="3" type="ORF">SSS_6000</name>
</gene>
<dbReference type="OrthoDB" id="8059989at2759"/>
<feature type="compositionally biased region" description="Basic and acidic residues" evidence="1">
    <location>
        <begin position="203"/>
        <end position="212"/>
    </location>
</feature>
<sequence length="292" mass="33850">MEFLGKNCRKGVEWSSICFVFSQCVVFLCKEMIRQRKRMPTAKSIDVEIIRHQVLIPVIEVQVRACPQNDQQSNENDYKWELIQLKMNAGKRSEKIYRLSNKNSDERNDFLRVIRQIIREDVRRMHVNVGQTIPSSSSTMIKTDQEHFVDDTKLSRSKQQHGLPPSLQPPTSSAISKFDSISQKNPRLSMMAKQSSISSRSSNRNENDDQHQNHQHQHQHQHHHHHHHHSHKVPCGFCGKEVSLKHQKQSKDHLIISSPKRNNNWKSSSTSPTNNVINKSHLQQDSSSTTSH</sequence>
<organism evidence="3">
    <name type="scientific">Sarcoptes scabiei</name>
    <name type="common">Itch mite</name>
    <name type="synonym">Acarus scabiei</name>
    <dbReference type="NCBI Taxonomy" id="52283"/>
    <lineage>
        <taxon>Eukaryota</taxon>
        <taxon>Metazoa</taxon>
        <taxon>Ecdysozoa</taxon>
        <taxon>Arthropoda</taxon>
        <taxon>Chelicerata</taxon>
        <taxon>Arachnida</taxon>
        <taxon>Acari</taxon>
        <taxon>Acariformes</taxon>
        <taxon>Sarcoptiformes</taxon>
        <taxon>Astigmata</taxon>
        <taxon>Psoroptidia</taxon>
        <taxon>Sarcoptoidea</taxon>
        <taxon>Sarcoptidae</taxon>
        <taxon>Sarcoptinae</taxon>
        <taxon>Sarcoptes</taxon>
    </lineage>
</organism>
<evidence type="ECO:0000259" key="2">
    <source>
        <dbReference type="Pfam" id="PF23014"/>
    </source>
</evidence>
<dbReference type="InterPro" id="IPR043537">
    <property type="entry name" value="Tiam1/Tiam2/Sif"/>
</dbReference>
<dbReference type="AlphaFoldDB" id="A0A834RCL5"/>
<evidence type="ECO:0000313" key="3">
    <source>
        <dbReference type="EMBL" id="KAF7494171.1"/>
    </source>
</evidence>
<evidence type="ECO:0000313" key="5">
    <source>
        <dbReference type="Proteomes" id="UP000070412"/>
    </source>
</evidence>
<dbReference type="EnsemblMetazoa" id="SSS_6000s_mrna">
    <property type="protein sequence ID" value="KAF7494171.1"/>
    <property type="gene ID" value="SSS_6000"/>
</dbReference>
<dbReference type="PANTHER" id="PTHR46001">
    <property type="entry name" value="TIAM (MAMMALIAN TUMOR INVASION AND METASTASIS FACTOR) HOMOLOG"/>
    <property type="match status" value="1"/>
</dbReference>
<evidence type="ECO:0000313" key="4">
    <source>
        <dbReference type="EnsemblMetazoa" id="KAF7494171.1"/>
    </source>
</evidence>
<feature type="compositionally biased region" description="Basic residues" evidence="1">
    <location>
        <begin position="213"/>
        <end position="232"/>
    </location>
</feature>
<evidence type="ECO:0000256" key="1">
    <source>
        <dbReference type="SAM" id="MobiDB-lite"/>
    </source>
</evidence>
<dbReference type="GO" id="GO:0005085">
    <property type="term" value="F:guanyl-nucleotide exchange factor activity"/>
    <property type="evidence" value="ECO:0007669"/>
    <property type="project" value="InterPro"/>
</dbReference>
<dbReference type="InterPro" id="IPR055230">
    <property type="entry name" value="PH_Tiam1/2"/>
</dbReference>
<dbReference type="EMBL" id="WVUK01000054">
    <property type="protein sequence ID" value="KAF7494171.1"/>
    <property type="molecule type" value="Genomic_DNA"/>
</dbReference>
<proteinExistence type="predicted"/>
<reference evidence="4" key="3">
    <citation type="submission" date="2022-06" db="UniProtKB">
        <authorList>
            <consortium name="EnsemblMetazoa"/>
        </authorList>
    </citation>
    <scope>IDENTIFICATION</scope>
</reference>
<dbReference type="InterPro" id="IPR011993">
    <property type="entry name" value="PH-like_dom_sf"/>
</dbReference>
<feature type="region of interest" description="Disordered" evidence="1">
    <location>
        <begin position="248"/>
        <end position="292"/>
    </location>
</feature>
<name>A0A834RCL5_SARSC</name>
<keyword evidence="5" id="KW-1185">Reference proteome</keyword>
<accession>A0A834RCL5</accession>
<dbReference type="Gene3D" id="2.30.29.30">
    <property type="entry name" value="Pleckstrin-homology domain (PH domain)/Phosphotyrosine-binding domain (PTB)"/>
    <property type="match status" value="1"/>
</dbReference>